<evidence type="ECO:0000259" key="4">
    <source>
        <dbReference type="Pfam" id="PF08450"/>
    </source>
</evidence>
<dbReference type="SUPFAM" id="SSF63829">
    <property type="entry name" value="Calcium-dependent phosphotriesterase"/>
    <property type="match status" value="1"/>
</dbReference>
<dbReference type="Pfam" id="PF08450">
    <property type="entry name" value="SGL"/>
    <property type="match status" value="1"/>
</dbReference>
<evidence type="ECO:0000256" key="1">
    <source>
        <dbReference type="ARBA" id="ARBA00008853"/>
    </source>
</evidence>
<evidence type="ECO:0000256" key="3">
    <source>
        <dbReference type="PIRSR" id="PIRSR605511-2"/>
    </source>
</evidence>
<keyword evidence="6" id="KW-1185">Reference proteome</keyword>
<dbReference type="GO" id="GO:0004341">
    <property type="term" value="F:gluconolactonase activity"/>
    <property type="evidence" value="ECO:0007669"/>
    <property type="project" value="TreeGrafter"/>
</dbReference>
<accession>A0A067N8A1</accession>
<dbReference type="EMBL" id="KL198018">
    <property type="protein sequence ID" value="KDQ20312.1"/>
    <property type="molecule type" value="Genomic_DNA"/>
</dbReference>
<feature type="binding site" evidence="3">
    <location>
        <position position="24"/>
    </location>
    <ligand>
        <name>a divalent metal cation</name>
        <dbReference type="ChEBI" id="CHEBI:60240"/>
    </ligand>
</feature>
<dbReference type="InterPro" id="IPR011042">
    <property type="entry name" value="6-blade_b-propeller_TolB-like"/>
</dbReference>
<dbReference type="AlphaFoldDB" id="A0A067N8A1"/>
<dbReference type="InParanoid" id="A0A067N8A1"/>
<evidence type="ECO:0000256" key="2">
    <source>
        <dbReference type="PIRSR" id="PIRSR605511-1"/>
    </source>
</evidence>
<comment type="similarity">
    <text evidence="1">Belongs to the SMP-30/CGR1 family.</text>
</comment>
<dbReference type="Gene3D" id="2.120.10.30">
    <property type="entry name" value="TolB, C-terminal domain"/>
    <property type="match status" value="1"/>
</dbReference>
<dbReference type="HOGENOM" id="CLU_036110_3_2_1"/>
<reference evidence="6" key="1">
    <citation type="journal article" date="2014" name="Proc. Natl. Acad. Sci. U.S.A.">
        <title>Extensive sampling of basidiomycete genomes demonstrates inadequacy of the white-rot/brown-rot paradigm for wood decay fungi.</title>
        <authorList>
            <person name="Riley R."/>
            <person name="Salamov A.A."/>
            <person name="Brown D.W."/>
            <person name="Nagy L.G."/>
            <person name="Floudas D."/>
            <person name="Held B.W."/>
            <person name="Levasseur A."/>
            <person name="Lombard V."/>
            <person name="Morin E."/>
            <person name="Otillar R."/>
            <person name="Lindquist E.A."/>
            <person name="Sun H."/>
            <person name="LaButti K.M."/>
            <person name="Schmutz J."/>
            <person name="Jabbour D."/>
            <person name="Luo H."/>
            <person name="Baker S.E."/>
            <person name="Pisabarro A.G."/>
            <person name="Walton J.D."/>
            <person name="Blanchette R.A."/>
            <person name="Henrissat B."/>
            <person name="Martin F."/>
            <person name="Cullen D."/>
            <person name="Hibbett D.S."/>
            <person name="Grigoriev I.V."/>
        </authorList>
    </citation>
    <scope>NUCLEOTIDE SEQUENCE [LARGE SCALE GENOMIC DNA]</scope>
    <source>
        <strain evidence="6">FD-172 SS1</strain>
    </source>
</reference>
<dbReference type="PANTHER" id="PTHR10907:SF47">
    <property type="entry name" value="REGUCALCIN"/>
    <property type="match status" value="1"/>
</dbReference>
<dbReference type="OrthoDB" id="423498at2759"/>
<protein>
    <recommendedName>
        <fullName evidence="4">SMP-30/Gluconolactonase/LRE-like region domain-containing protein</fullName>
    </recommendedName>
</protein>
<proteinExistence type="inferred from homology"/>
<dbReference type="GO" id="GO:0019853">
    <property type="term" value="P:L-ascorbic acid biosynthetic process"/>
    <property type="evidence" value="ECO:0007669"/>
    <property type="project" value="TreeGrafter"/>
</dbReference>
<comment type="cofactor">
    <cofactor evidence="3">
        <name>Zn(2+)</name>
        <dbReference type="ChEBI" id="CHEBI:29105"/>
    </cofactor>
    <text evidence="3">Binds 1 divalent metal cation per subunit.</text>
</comment>
<feature type="binding site" evidence="3">
    <location>
        <position position="112"/>
    </location>
    <ligand>
        <name>substrate</name>
    </ligand>
</feature>
<feature type="active site" description="Proton donor/acceptor" evidence="2">
    <location>
        <position position="215"/>
    </location>
</feature>
<feature type="binding site" evidence="3">
    <location>
        <position position="215"/>
    </location>
    <ligand>
        <name>a divalent metal cation</name>
        <dbReference type="ChEBI" id="CHEBI:60240"/>
    </ligand>
</feature>
<dbReference type="Proteomes" id="UP000027195">
    <property type="component" value="Unassembled WGS sequence"/>
</dbReference>
<evidence type="ECO:0000313" key="5">
    <source>
        <dbReference type="EMBL" id="KDQ20312.1"/>
    </source>
</evidence>
<dbReference type="PRINTS" id="PR01790">
    <property type="entry name" value="SMP30FAMILY"/>
</dbReference>
<feature type="domain" description="SMP-30/Gluconolactonase/LRE-like region" evidence="4">
    <location>
        <begin position="22"/>
        <end position="274"/>
    </location>
</feature>
<organism evidence="5 6">
    <name type="scientific">Botryobasidium botryosum (strain FD-172 SS1)</name>
    <dbReference type="NCBI Taxonomy" id="930990"/>
    <lineage>
        <taxon>Eukaryota</taxon>
        <taxon>Fungi</taxon>
        <taxon>Dikarya</taxon>
        <taxon>Basidiomycota</taxon>
        <taxon>Agaricomycotina</taxon>
        <taxon>Agaricomycetes</taxon>
        <taxon>Cantharellales</taxon>
        <taxon>Botryobasidiaceae</taxon>
        <taxon>Botryobasidium</taxon>
    </lineage>
</organism>
<dbReference type="PANTHER" id="PTHR10907">
    <property type="entry name" value="REGUCALCIN"/>
    <property type="match status" value="1"/>
</dbReference>
<feature type="binding site" evidence="3">
    <location>
        <position position="114"/>
    </location>
    <ligand>
        <name>substrate</name>
    </ligand>
</feature>
<sequence>MSPISPREVTVSEPVLKTDCLLGEGPLWDSKSGTLHFLDINKHQVFHYHFESGNLTRDQYKESIGCLALRKDGGLACAARQGFALLTRTENGEPGISYIARPLPAADVPFVRFNDGACDAKGRFFAGTIQSSYPPIGGRLYRLDPDGTCELVDADGISDGNGLGWSEDHRILYFTDSLNHRIFAYDYDIDTGKASNRRVHIDTTANGLGTASFPDGFCIDHLGGIWSARWGGSKVVRHAPGGGIDFVIHVPKALNVTACCFGGPNLDHLFVTTASCLAEGGDESLTREHKAALQEKFPDSGNVFVVDLHGEFREGKYRYEYLG</sequence>
<gene>
    <name evidence="5" type="ORF">BOTBODRAFT_393303</name>
</gene>
<evidence type="ECO:0000313" key="6">
    <source>
        <dbReference type="Proteomes" id="UP000027195"/>
    </source>
</evidence>
<name>A0A067N8A1_BOTB1</name>
<dbReference type="STRING" id="930990.A0A067N8A1"/>
<dbReference type="InterPro" id="IPR013658">
    <property type="entry name" value="SGL"/>
</dbReference>
<dbReference type="InterPro" id="IPR005511">
    <property type="entry name" value="SMP-30"/>
</dbReference>
<keyword evidence="3" id="KW-0479">Metal-binding</keyword>
<feature type="binding site" evidence="3">
    <location>
        <position position="161"/>
    </location>
    <ligand>
        <name>a divalent metal cation</name>
        <dbReference type="ChEBI" id="CHEBI:60240"/>
    </ligand>
</feature>
<dbReference type="GO" id="GO:0005509">
    <property type="term" value="F:calcium ion binding"/>
    <property type="evidence" value="ECO:0007669"/>
    <property type="project" value="TreeGrafter"/>
</dbReference>
<keyword evidence="3" id="KW-0862">Zinc</keyword>